<feature type="transmembrane region" description="Helical" evidence="1">
    <location>
        <begin position="174"/>
        <end position="200"/>
    </location>
</feature>
<protein>
    <submittedName>
        <fullName evidence="2">Uncharacterized protein</fullName>
    </submittedName>
</protein>
<keyword evidence="1" id="KW-0812">Transmembrane</keyword>
<feature type="transmembrane region" description="Helical" evidence="1">
    <location>
        <begin position="150"/>
        <end position="168"/>
    </location>
</feature>
<dbReference type="PATRIC" id="fig|476652.3.peg.3676"/>
<feature type="transmembrane region" description="Helical" evidence="1">
    <location>
        <begin position="103"/>
        <end position="129"/>
    </location>
</feature>
<gene>
    <name evidence="2" type="ORF">DEAC_c34840</name>
</gene>
<dbReference type="Proteomes" id="UP000036356">
    <property type="component" value="Unassembled WGS sequence"/>
</dbReference>
<evidence type="ECO:0000313" key="2">
    <source>
        <dbReference type="EMBL" id="KLU64538.1"/>
    </source>
</evidence>
<keyword evidence="3" id="KW-1185">Reference proteome</keyword>
<organism evidence="2 3">
    <name type="scientific">Desulfosporosinus acididurans</name>
    <dbReference type="NCBI Taxonomy" id="476652"/>
    <lineage>
        <taxon>Bacteria</taxon>
        <taxon>Bacillati</taxon>
        <taxon>Bacillota</taxon>
        <taxon>Clostridia</taxon>
        <taxon>Eubacteriales</taxon>
        <taxon>Desulfitobacteriaceae</taxon>
        <taxon>Desulfosporosinus</taxon>
    </lineage>
</organism>
<evidence type="ECO:0000313" key="3">
    <source>
        <dbReference type="Proteomes" id="UP000036356"/>
    </source>
</evidence>
<dbReference type="RefSeq" id="WP_047811280.1">
    <property type="nucleotide sequence ID" value="NZ_LDZY01000013.1"/>
</dbReference>
<dbReference type="EMBL" id="LDZY01000013">
    <property type="protein sequence ID" value="KLU64538.1"/>
    <property type="molecule type" value="Genomic_DNA"/>
</dbReference>
<dbReference type="AlphaFoldDB" id="A0A0J1FNJ8"/>
<evidence type="ECO:0000256" key="1">
    <source>
        <dbReference type="SAM" id="Phobius"/>
    </source>
</evidence>
<name>A0A0J1FNJ8_9FIRM</name>
<proteinExistence type="predicted"/>
<reference evidence="2 3" key="1">
    <citation type="submission" date="2015-06" db="EMBL/GenBank/DDBJ databases">
        <title>Draft genome of the moderately acidophilic sulfate reducer Candidatus Desulfosporosinus acididurans strain M1.</title>
        <authorList>
            <person name="Poehlein A."/>
            <person name="Petzsch P."/>
            <person name="Johnson B.D."/>
            <person name="Schloemann M."/>
            <person name="Daniel R."/>
            <person name="Muehling M."/>
        </authorList>
    </citation>
    <scope>NUCLEOTIDE SEQUENCE [LARGE SCALE GENOMIC DNA]</scope>
    <source>
        <strain evidence="2 3">M1</strain>
    </source>
</reference>
<feature type="transmembrane region" description="Helical" evidence="1">
    <location>
        <begin position="65"/>
        <end position="83"/>
    </location>
</feature>
<feature type="transmembrane region" description="Helical" evidence="1">
    <location>
        <begin position="255"/>
        <end position="274"/>
    </location>
</feature>
<sequence length="288" mass="32903">MRWLLKLYPRVWRERYEDEMLTVLEDHKITPSTVFDLLLGALDANFHYNGFTEEISFMLDRVRSGIVMIFCSFMLYGIGWSLLQRLNDPIPDFQMINTIHPEFGVMHNAIFIVGFISFLAFLIGGLPIFYISVRRAYRDRKQNVLSSFRVAVSCLLLFAIITVILAIWHPQAHIYNILIGYLLLSALLLVVGIVAVSFVIARTEFQLSELKFVYIPEIIILFGMLASLVLSTILITRITANAPQLFITQDVSSTMFITGIIIMSLGTIFAVIGFKRGTVVQFEQFIQE</sequence>
<keyword evidence="1" id="KW-1133">Transmembrane helix</keyword>
<dbReference type="STRING" id="476652.DEAC_c34840"/>
<comment type="caution">
    <text evidence="2">The sequence shown here is derived from an EMBL/GenBank/DDBJ whole genome shotgun (WGS) entry which is preliminary data.</text>
</comment>
<keyword evidence="1" id="KW-0472">Membrane</keyword>
<accession>A0A0J1FNJ8</accession>
<feature type="transmembrane region" description="Helical" evidence="1">
    <location>
        <begin position="212"/>
        <end position="235"/>
    </location>
</feature>